<reference evidence="1 2" key="1">
    <citation type="submission" date="2024-10" db="EMBL/GenBank/DDBJ databases">
        <title>The Natural Products Discovery Center: Release of the First 8490 Sequenced Strains for Exploring Actinobacteria Biosynthetic Diversity.</title>
        <authorList>
            <person name="Kalkreuter E."/>
            <person name="Kautsar S.A."/>
            <person name="Yang D."/>
            <person name="Bader C.D."/>
            <person name="Teijaro C.N."/>
            <person name="Fluegel L."/>
            <person name="Davis C.M."/>
            <person name="Simpson J.R."/>
            <person name="Lauterbach L."/>
            <person name="Steele A.D."/>
            <person name="Gui C."/>
            <person name="Meng S."/>
            <person name="Li G."/>
            <person name="Viehrig K."/>
            <person name="Ye F."/>
            <person name="Su P."/>
            <person name="Kiefer A.F."/>
            <person name="Nichols A."/>
            <person name="Cepeda A.J."/>
            <person name="Yan W."/>
            <person name="Fan B."/>
            <person name="Jiang Y."/>
            <person name="Adhikari A."/>
            <person name="Zheng C.-J."/>
            <person name="Schuster L."/>
            <person name="Cowan T.M."/>
            <person name="Smanski M.J."/>
            <person name="Chevrette M.G."/>
            <person name="De Carvalho L.P.S."/>
            <person name="Shen B."/>
        </authorList>
    </citation>
    <scope>NUCLEOTIDE SEQUENCE [LARGE SCALE GENOMIC DNA]</scope>
    <source>
        <strain evidence="1 2">NPDC004045</strain>
    </source>
</reference>
<proteinExistence type="predicted"/>
<organism evidence="1 2">
    <name type="scientific">Nocardia thailandica</name>
    <dbReference type="NCBI Taxonomy" id="257275"/>
    <lineage>
        <taxon>Bacteria</taxon>
        <taxon>Bacillati</taxon>
        <taxon>Actinomycetota</taxon>
        <taxon>Actinomycetes</taxon>
        <taxon>Mycobacteriales</taxon>
        <taxon>Nocardiaceae</taxon>
        <taxon>Nocardia</taxon>
    </lineage>
</organism>
<evidence type="ECO:0000313" key="1">
    <source>
        <dbReference type="EMBL" id="MFF0545971.1"/>
    </source>
</evidence>
<accession>A0ABW6PU67</accession>
<dbReference type="RefSeq" id="WP_387702415.1">
    <property type="nucleotide sequence ID" value="NZ_JBIAMX010000017.1"/>
</dbReference>
<dbReference type="Proteomes" id="UP001601444">
    <property type="component" value="Unassembled WGS sequence"/>
</dbReference>
<dbReference type="EMBL" id="JBIAMX010000017">
    <property type="protein sequence ID" value="MFF0545971.1"/>
    <property type="molecule type" value="Genomic_DNA"/>
</dbReference>
<evidence type="ECO:0008006" key="3">
    <source>
        <dbReference type="Google" id="ProtNLM"/>
    </source>
</evidence>
<protein>
    <recommendedName>
        <fullName evidence="3">LysR substrate-binding domain-containing protein</fullName>
    </recommendedName>
</protein>
<comment type="caution">
    <text evidence="1">The sequence shown here is derived from an EMBL/GenBank/DDBJ whole genome shotgun (WGS) entry which is preliminary data.</text>
</comment>
<gene>
    <name evidence="1" type="ORF">ACFYTF_24330</name>
</gene>
<keyword evidence="2" id="KW-1185">Reference proteome</keyword>
<name>A0ABW6PU67_9NOCA</name>
<evidence type="ECO:0000313" key="2">
    <source>
        <dbReference type="Proteomes" id="UP001601444"/>
    </source>
</evidence>
<sequence length="99" mass="10751">MRVLVGRTEADGRAAVLGPVVPTVEDCLLEVGRNRGVWIAPRPLGAAMPVGDLRWVPLTDGEPFDLAVVWADHAPQPLITRLIAEVRAVVDDERRHDAA</sequence>